<evidence type="ECO:0000256" key="1">
    <source>
        <dbReference type="SAM" id="MobiDB-lite"/>
    </source>
</evidence>
<dbReference type="AlphaFoldDB" id="J3M7R6"/>
<evidence type="ECO:0000313" key="2">
    <source>
        <dbReference type="EnsemblPlants" id="OB05G26400.1"/>
    </source>
</evidence>
<protein>
    <submittedName>
        <fullName evidence="2">Uncharacterized protein</fullName>
    </submittedName>
</protein>
<evidence type="ECO:0000313" key="3">
    <source>
        <dbReference type="Proteomes" id="UP000006038"/>
    </source>
</evidence>
<organism evidence="2">
    <name type="scientific">Oryza brachyantha</name>
    <name type="common">malo sina</name>
    <dbReference type="NCBI Taxonomy" id="4533"/>
    <lineage>
        <taxon>Eukaryota</taxon>
        <taxon>Viridiplantae</taxon>
        <taxon>Streptophyta</taxon>
        <taxon>Embryophyta</taxon>
        <taxon>Tracheophyta</taxon>
        <taxon>Spermatophyta</taxon>
        <taxon>Magnoliopsida</taxon>
        <taxon>Liliopsida</taxon>
        <taxon>Poales</taxon>
        <taxon>Poaceae</taxon>
        <taxon>BOP clade</taxon>
        <taxon>Oryzoideae</taxon>
        <taxon>Oryzeae</taxon>
        <taxon>Oryzinae</taxon>
        <taxon>Oryza</taxon>
    </lineage>
</organism>
<feature type="compositionally biased region" description="Polar residues" evidence="1">
    <location>
        <begin position="14"/>
        <end position="23"/>
    </location>
</feature>
<dbReference type="HOGENOM" id="CLU_1789908_0_0_1"/>
<dbReference type="Gramene" id="OB05G26400.1">
    <property type="protein sequence ID" value="OB05G26400.1"/>
    <property type="gene ID" value="OB05G26400"/>
</dbReference>
<dbReference type="EnsemblPlants" id="OB05G26400.1">
    <property type="protein sequence ID" value="OB05G26400.1"/>
    <property type="gene ID" value="OB05G26400"/>
</dbReference>
<sequence length="145" mass="15063">MPKKELDQPYCAANGTTATDMTTRSALQSSITAATSATTLARSGNADAAGTLATAGACRTPSMPALHMATTRCPPLLPHQPSPTRPTTAPFPLPLLLAQPAPTSPQPSAPEANEDDDDEEEEEQDIRRPLGSKPAAPTPADLFCT</sequence>
<reference evidence="2" key="2">
    <citation type="submission" date="2013-04" db="UniProtKB">
        <authorList>
            <consortium name="EnsemblPlants"/>
        </authorList>
    </citation>
    <scope>IDENTIFICATION</scope>
</reference>
<feature type="compositionally biased region" description="Acidic residues" evidence="1">
    <location>
        <begin position="112"/>
        <end position="124"/>
    </location>
</feature>
<keyword evidence="3" id="KW-1185">Reference proteome</keyword>
<feature type="compositionally biased region" description="Pro residues" evidence="1">
    <location>
        <begin position="75"/>
        <end position="93"/>
    </location>
</feature>
<reference evidence="2" key="1">
    <citation type="journal article" date="2013" name="Nat. Commun.">
        <title>Whole-genome sequencing of Oryza brachyantha reveals mechanisms underlying Oryza genome evolution.</title>
        <authorList>
            <person name="Chen J."/>
            <person name="Huang Q."/>
            <person name="Gao D."/>
            <person name="Wang J."/>
            <person name="Lang Y."/>
            <person name="Liu T."/>
            <person name="Li B."/>
            <person name="Bai Z."/>
            <person name="Luis Goicoechea J."/>
            <person name="Liang C."/>
            <person name="Chen C."/>
            <person name="Zhang W."/>
            <person name="Sun S."/>
            <person name="Liao Y."/>
            <person name="Zhang X."/>
            <person name="Yang L."/>
            <person name="Song C."/>
            <person name="Wang M."/>
            <person name="Shi J."/>
            <person name="Liu G."/>
            <person name="Liu J."/>
            <person name="Zhou H."/>
            <person name="Zhou W."/>
            <person name="Yu Q."/>
            <person name="An N."/>
            <person name="Chen Y."/>
            <person name="Cai Q."/>
            <person name="Wang B."/>
            <person name="Liu B."/>
            <person name="Min J."/>
            <person name="Huang Y."/>
            <person name="Wu H."/>
            <person name="Li Z."/>
            <person name="Zhang Y."/>
            <person name="Yin Y."/>
            <person name="Song W."/>
            <person name="Jiang J."/>
            <person name="Jackson S.A."/>
            <person name="Wing R.A."/>
            <person name="Wang J."/>
            <person name="Chen M."/>
        </authorList>
    </citation>
    <scope>NUCLEOTIDE SEQUENCE [LARGE SCALE GENOMIC DNA]</scope>
    <source>
        <strain evidence="2">cv. IRGC 101232</strain>
    </source>
</reference>
<feature type="region of interest" description="Disordered" evidence="1">
    <location>
        <begin position="69"/>
        <end position="145"/>
    </location>
</feature>
<dbReference type="Proteomes" id="UP000006038">
    <property type="component" value="Chromosome 5"/>
</dbReference>
<feature type="region of interest" description="Disordered" evidence="1">
    <location>
        <begin position="1"/>
        <end position="23"/>
    </location>
</feature>
<proteinExistence type="predicted"/>
<name>J3M7R6_ORYBR</name>
<accession>J3M7R6</accession>